<evidence type="ECO:0000313" key="3">
    <source>
        <dbReference type="Proteomes" id="UP000248889"/>
    </source>
</evidence>
<name>A0A2X0K3T3_9ACTN</name>
<protein>
    <submittedName>
        <fullName evidence="2">Uncharacterized protein</fullName>
    </submittedName>
</protein>
<gene>
    <name evidence="2" type="ORF">DN069_28770</name>
</gene>
<comment type="caution">
    <text evidence="2">The sequence shown here is derived from an EMBL/GenBank/DDBJ whole genome shotgun (WGS) entry which is preliminary data.</text>
</comment>
<feature type="transmembrane region" description="Helical" evidence="1">
    <location>
        <begin position="29"/>
        <end position="54"/>
    </location>
</feature>
<keyword evidence="1" id="KW-0812">Transmembrane</keyword>
<feature type="transmembrane region" description="Helical" evidence="1">
    <location>
        <begin position="115"/>
        <end position="132"/>
    </location>
</feature>
<keyword evidence="1" id="KW-0472">Membrane</keyword>
<dbReference type="OrthoDB" id="980132at2"/>
<organism evidence="2 3">
    <name type="scientific">Streptacidiphilus pinicola</name>
    <dbReference type="NCBI Taxonomy" id="2219663"/>
    <lineage>
        <taxon>Bacteria</taxon>
        <taxon>Bacillati</taxon>
        <taxon>Actinomycetota</taxon>
        <taxon>Actinomycetes</taxon>
        <taxon>Kitasatosporales</taxon>
        <taxon>Streptomycetaceae</taxon>
        <taxon>Streptacidiphilus</taxon>
    </lineage>
</organism>
<reference evidence="2 3" key="1">
    <citation type="submission" date="2018-06" db="EMBL/GenBank/DDBJ databases">
        <title>Streptacidiphilus pinicola sp. nov., isolated from pine grove soil.</title>
        <authorList>
            <person name="Roh S.G."/>
            <person name="Park S."/>
            <person name="Kim M.-K."/>
            <person name="Yun B.-R."/>
            <person name="Park J."/>
            <person name="Kim M.J."/>
            <person name="Kim Y.S."/>
            <person name="Kim S.B."/>
        </authorList>
    </citation>
    <scope>NUCLEOTIDE SEQUENCE [LARGE SCALE GENOMIC DNA]</scope>
    <source>
        <strain evidence="2 3">MMS16-CNU450</strain>
    </source>
</reference>
<keyword evidence="3" id="KW-1185">Reference proteome</keyword>
<dbReference type="RefSeq" id="WP_111505858.1">
    <property type="nucleotide sequence ID" value="NZ_QKYN01000120.1"/>
</dbReference>
<dbReference type="AlphaFoldDB" id="A0A2X0K3T3"/>
<feature type="transmembrane region" description="Helical" evidence="1">
    <location>
        <begin position="5"/>
        <end position="23"/>
    </location>
</feature>
<accession>A0A2X0K3T3</accession>
<feature type="transmembrane region" description="Helical" evidence="1">
    <location>
        <begin position="89"/>
        <end position="109"/>
    </location>
</feature>
<keyword evidence="1" id="KW-1133">Transmembrane helix</keyword>
<evidence type="ECO:0000313" key="2">
    <source>
        <dbReference type="EMBL" id="RAG82209.1"/>
    </source>
</evidence>
<proteinExistence type="predicted"/>
<dbReference type="Proteomes" id="UP000248889">
    <property type="component" value="Unassembled WGS sequence"/>
</dbReference>
<evidence type="ECO:0000256" key="1">
    <source>
        <dbReference type="SAM" id="Phobius"/>
    </source>
</evidence>
<dbReference type="EMBL" id="QKYN01000120">
    <property type="protein sequence ID" value="RAG82209.1"/>
    <property type="molecule type" value="Genomic_DNA"/>
</dbReference>
<sequence length="246" mass="26694">MGAFLGIVVVGAAVVAVLLHFVAHVSTSVLLGFGAGALCLLWLAVLLTVPWNLYFQARTARQEITEGRAAGLEIAAGREQDADRISRRLLRAALGAHLVSAVVVALVAAVSGQAVGYWFCVFYLLATVLRPGEAWLRHLRARIGVLREEASFPRDDIIALKARLDTAESGVASLDTETRRLALELDGLAVLVRQRDDQLEARIHALGRKFEDTLGSLTDNQEVINGLRAFLRLLREDRGADAPQRG</sequence>